<evidence type="ECO:0000256" key="6">
    <source>
        <dbReference type="SAM" id="Phobius"/>
    </source>
</evidence>
<dbReference type="EMBL" id="FNNH01000005">
    <property type="protein sequence ID" value="SDW20359.1"/>
    <property type="molecule type" value="Genomic_DNA"/>
</dbReference>
<dbReference type="AlphaFoldDB" id="A0A1H2RNZ4"/>
<evidence type="ECO:0000256" key="2">
    <source>
        <dbReference type="ARBA" id="ARBA00022692"/>
    </source>
</evidence>
<dbReference type="Proteomes" id="UP000183454">
    <property type="component" value="Unassembled WGS sequence"/>
</dbReference>
<sequence>MKVSEQPSISSIEQSIQSSIVAETMSAGGSAIPPKTSNSPIIDSVPPVQMGRDLVEDAVKKSKFNVSQILVRGFLCTPFLAYATALSALLVAQGWPTAAAGLLFPVGYIMLAMLGLEMATGSFSVMPMALLAGKIKLPSVIRNWSWTFLANLAGGIFFAWLLWFALTKGGAGETPPVLTTLAHLAEKKASYSGYGLTGWFAAIGMGVLCNWLVSLGPVFSKASRSVSGKVMLIWLPIATFFALGFEHAVVNMFVFPVGILSGADVTVSQWWLWNQIPVTIGNIIGAVIFNSLLWYRTHSA</sequence>
<evidence type="ECO:0000256" key="5">
    <source>
        <dbReference type="ARBA" id="ARBA00049660"/>
    </source>
</evidence>
<feature type="transmembrane region" description="Helical" evidence="6">
    <location>
        <begin position="199"/>
        <end position="219"/>
    </location>
</feature>
<comment type="subcellular location">
    <subcellularLocation>
        <location evidence="1">Membrane</location>
        <topology evidence="1">Multi-pass membrane protein</topology>
    </subcellularLocation>
</comment>
<evidence type="ECO:0000313" key="8">
    <source>
        <dbReference type="Proteomes" id="UP000183454"/>
    </source>
</evidence>
<dbReference type="InterPro" id="IPR023271">
    <property type="entry name" value="Aquaporin-like"/>
</dbReference>
<dbReference type="Gene3D" id="1.20.1080.10">
    <property type="entry name" value="Glycerol uptake facilitator protein"/>
    <property type="match status" value="1"/>
</dbReference>
<keyword evidence="3 6" id="KW-1133">Transmembrane helix</keyword>
<proteinExistence type="inferred from homology"/>
<feature type="transmembrane region" description="Helical" evidence="6">
    <location>
        <begin position="144"/>
        <end position="166"/>
    </location>
</feature>
<dbReference type="InterPro" id="IPR000292">
    <property type="entry name" value="For/NO2_transpt"/>
</dbReference>
<feature type="transmembrane region" description="Helical" evidence="6">
    <location>
        <begin position="107"/>
        <end position="132"/>
    </location>
</feature>
<evidence type="ECO:0000256" key="3">
    <source>
        <dbReference type="ARBA" id="ARBA00022989"/>
    </source>
</evidence>
<accession>A0A1H2RNZ4</accession>
<comment type="similarity">
    <text evidence="5">Belongs to the FNT transporter (TC 1.A.16) family.</text>
</comment>
<organism evidence="7 8">
    <name type="scientific">Nitrosomonas communis</name>
    <dbReference type="NCBI Taxonomy" id="44574"/>
    <lineage>
        <taxon>Bacteria</taxon>
        <taxon>Pseudomonadati</taxon>
        <taxon>Pseudomonadota</taxon>
        <taxon>Betaproteobacteria</taxon>
        <taxon>Nitrosomonadales</taxon>
        <taxon>Nitrosomonadaceae</taxon>
        <taxon>Nitrosomonas</taxon>
    </lineage>
</organism>
<evidence type="ECO:0000313" key="7">
    <source>
        <dbReference type="EMBL" id="SDW20359.1"/>
    </source>
</evidence>
<evidence type="ECO:0000256" key="1">
    <source>
        <dbReference type="ARBA" id="ARBA00004141"/>
    </source>
</evidence>
<protein>
    <submittedName>
        <fullName evidence="7">Formate/nitrite transporter</fullName>
    </submittedName>
</protein>
<reference evidence="7 8" key="1">
    <citation type="submission" date="2016-10" db="EMBL/GenBank/DDBJ databases">
        <authorList>
            <person name="de Groot N.N."/>
        </authorList>
    </citation>
    <scope>NUCLEOTIDE SEQUENCE [LARGE SCALE GENOMIC DNA]</scope>
    <source>
        <strain evidence="7 8">Nm110</strain>
    </source>
</reference>
<feature type="transmembrane region" description="Helical" evidence="6">
    <location>
        <begin position="275"/>
        <end position="295"/>
    </location>
</feature>
<dbReference type="GO" id="GO:0005886">
    <property type="term" value="C:plasma membrane"/>
    <property type="evidence" value="ECO:0007669"/>
    <property type="project" value="TreeGrafter"/>
</dbReference>
<dbReference type="PANTHER" id="PTHR30520">
    <property type="entry name" value="FORMATE TRANSPORTER-RELATED"/>
    <property type="match status" value="1"/>
</dbReference>
<dbReference type="GO" id="GO:0015499">
    <property type="term" value="F:formate transmembrane transporter activity"/>
    <property type="evidence" value="ECO:0007669"/>
    <property type="project" value="TreeGrafter"/>
</dbReference>
<keyword evidence="4 6" id="KW-0472">Membrane</keyword>
<gene>
    <name evidence="7" type="ORF">SAMN05421882_10055</name>
</gene>
<dbReference type="PANTHER" id="PTHR30520:SF6">
    <property type="entry name" value="FORMATE_NITRATE FAMILY TRANSPORTER (EUROFUNG)"/>
    <property type="match status" value="1"/>
</dbReference>
<dbReference type="Pfam" id="PF01226">
    <property type="entry name" value="Form_Nir_trans"/>
    <property type="match status" value="1"/>
</dbReference>
<evidence type="ECO:0000256" key="4">
    <source>
        <dbReference type="ARBA" id="ARBA00023136"/>
    </source>
</evidence>
<feature type="transmembrane region" description="Helical" evidence="6">
    <location>
        <begin position="69"/>
        <end position="95"/>
    </location>
</feature>
<feature type="transmembrane region" description="Helical" evidence="6">
    <location>
        <begin position="231"/>
        <end position="255"/>
    </location>
</feature>
<keyword evidence="2 6" id="KW-0812">Transmembrane</keyword>
<name>A0A1H2RNZ4_9PROT</name>
<dbReference type="RefSeq" id="WP_083340126.1">
    <property type="nucleotide sequence ID" value="NZ_FNNH01000005.1"/>
</dbReference>